<evidence type="ECO:0000313" key="2">
    <source>
        <dbReference type="Proteomes" id="UP000662200"/>
    </source>
</evidence>
<comment type="caution">
    <text evidence="1">The sequence shown here is derived from an EMBL/GenBank/DDBJ whole genome shotgun (WGS) entry which is preliminary data.</text>
</comment>
<evidence type="ECO:0000313" key="1">
    <source>
        <dbReference type="EMBL" id="GGK26974.1"/>
    </source>
</evidence>
<name>A0A8J3BPQ3_9ACTN</name>
<dbReference type="EMBL" id="BMQC01000005">
    <property type="protein sequence ID" value="GGK26974.1"/>
    <property type="molecule type" value="Genomic_DNA"/>
</dbReference>
<sequence length="78" mass="8486">MSRAMSEAEFVEFATVQIAVIDRALARHRPAGGHCCSCGQTLPCPPAETLRLRRRHYAGCIETARATAYGARPAENGR</sequence>
<reference evidence="1" key="1">
    <citation type="journal article" date="2014" name="Int. J. Syst. Evol. Microbiol.">
        <title>Complete genome sequence of Corynebacterium casei LMG S-19264T (=DSM 44701T), isolated from a smear-ripened cheese.</title>
        <authorList>
            <consortium name="US DOE Joint Genome Institute (JGI-PGF)"/>
            <person name="Walter F."/>
            <person name="Albersmeier A."/>
            <person name="Kalinowski J."/>
            <person name="Ruckert C."/>
        </authorList>
    </citation>
    <scope>NUCLEOTIDE SEQUENCE</scope>
    <source>
        <strain evidence="1">JCM 3091</strain>
    </source>
</reference>
<keyword evidence="2" id="KW-1185">Reference proteome</keyword>
<proteinExistence type="predicted"/>
<dbReference type="Proteomes" id="UP000662200">
    <property type="component" value="Unassembled WGS sequence"/>
</dbReference>
<accession>A0A8J3BPQ3</accession>
<protein>
    <submittedName>
        <fullName evidence="1">Uncharacterized protein</fullName>
    </submittedName>
</protein>
<dbReference type="AlphaFoldDB" id="A0A8J3BPQ3"/>
<gene>
    <name evidence="1" type="ORF">GCM10010124_19550</name>
</gene>
<reference evidence="1" key="2">
    <citation type="submission" date="2020-09" db="EMBL/GenBank/DDBJ databases">
        <authorList>
            <person name="Sun Q."/>
            <person name="Ohkuma M."/>
        </authorList>
    </citation>
    <scope>NUCLEOTIDE SEQUENCE</scope>
    <source>
        <strain evidence="1">JCM 3091</strain>
    </source>
</reference>
<organism evidence="1 2">
    <name type="scientific">Pilimelia terevasa</name>
    <dbReference type="NCBI Taxonomy" id="53372"/>
    <lineage>
        <taxon>Bacteria</taxon>
        <taxon>Bacillati</taxon>
        <taxon>Actinomycetota</taxon>
        <taxon>Actinomycetes</taxon>
        <taxon>Micromonosporales</taxon>
        <taxon>Micromonosporaceae</taxon>
        <taxon>Pilimelia</taxon>
    </lineage>
</organism>